<gene>
    <name evidence="1" type="ORF">C7B77_18910</name>
</gene>
<evidence type="ECO:0000313" key="2">
    <source>
        <dbReference type="Proteomes" id="UP000238937"/>
    </source>
</evidence>
<accession>A0A2T1GAA5</accession>
<evidence type="ECO:0000313" key="1">
    <source>
        <dbReference type="EMBL" id="PSB54192.1"/>
    </source>
</evidence>
<dbReference type="InterPro" id="IPR009078">
    <property type="entry name" value="Ferritin-like_SF"/>
</dbReference>
<dbReference type="AlphaFoldDB" id="A0A2T1GAA5"/>
<dbReference type="EMBL" id="PVWO01000280">
    <property type="protein sequence ID" value="PSB54192.1"/>
    <property type="molecule type" value="Genomic_DNA"/>
</dbReference>
<dbReference type="SUPFAM" id="SSF47240">
    <property type="entry name" value="Ferritin-like"/>
    <property type="match status" value="1"/>
</dbReference>
<name>A0A2T1GAA5_9CYAN</name>
<dbReference type="RefSeq" id="WP_106308295.1">
    <property type="nucleotide sequence ID" value="NZ_PVWO01000280.1"/>
</dbReference>
<comment type="caution">
    <text evidence="1">The sequence shown here is derived from an EMBL/GenBank/DDBJ whole genome shotgun (WGS) entry which is preliminary data.</text>
</comment>
<dbReference type="Proteomes" id="UP000238937">
    <property type="component" value="Unassembled WGS sequence"/>
</dbReference>
<proteinExistence type="predicted"/>
<protein>
    <submittedName>
        <fullName evidence="1">Uncharacterized protein</fullName>
    </submittedName>
</protein>
<dbReference type="OrthoDB" id="571340at2"/>
<organism evidence="1 2">
    <name type="scientific">Chamaesiphon polymorphus CCALA 037</name>
    <dbReference type="NCBI Taxonomy" id="2107692"/>
    <lineage>
        <taxon>Bacteria</taxon>
        <taxon>Bacillati</taxon>
        <taxon>Cyanobacteriota</taxon>
        <taxon>Cyanophyceae</taxon>
        <taxon>Gomontiellales</taxon>
        <taxon>Chamaesiphonaceae</taxon>
        <taxon>Chamaesiphon</taxon>
    </lineage>
</organism>
<keyword evidence="2" id="KW-1185">Reference proteome</keyword>
<sequence>MTLLTTIAPKYDYSSIIKDTAKINWQVSDLIGEERPLDFSKPFLPEALVHTKSLACLTLDERLILNQIRGHSYLNLFGLVEEFILPLVINHASFLGCDRIEATQAYLVFAAEESKHIHLFREFSKAFTAGFGFHCDTIGPPQAIADFVLQHSPLGVALVTLHIEWMTQRHFLDSVRHNQQESLDPQFCSLLKHHWQEEAQHARLDTLMVQELAARLDRSEIEAAIDDYLAIVHYLNEGLRTQVQLDIASLERAIGRKLNALDCDAIQQVQESSYQWVFLGCGMTHPNFVQSVRELSREGYSRIEELSKTFAFS</sequence>
<reference evidence="1 2" key="1">
    <citation type="submission" date="2018-03" db="EMBL/GenBank/DDBJ databases">
        <title>The ancient ancestry and fast evolution of plastids.</title>
        <authorList>
            <person name="Moore K.R."/>
            <person name="Magnabosco C."/>
            <person name="Momper L."/>
            <person name="Gold D.A."/>
            <person name="Bosak T."/>
            <person name="Fournier G.P."/>
        </authorList>
    </citation>
    <scope>NUCLEOTIDE SEQUENCE [LARGE SCALE GENOMIC DNA]</scope>
    <source>
        <strain evidence="1 2">CCALA 037</strain>
    </source>
</reference>